<keyword evidence="12" id="KW-0282">Flagellum</keyword>
<dbReference type="Pfam" id="PF02050">
    <property type="entry name" value="FliJ"/>
    <property type="match status" value="1"/>
</dbReference>
<evidence type="ECO:0000256" key="10">
    <source>
        <dbReference type="ARBA" id="ARBA00023225"/>
    </source>
</evidence>
<keyword evidence="12" id="KW-0969">Cilium</keyword>
<accession>A0A0T9TG66</accession>
<keyword evidence="6 11" id="KW-0145">Chemotaxis</keyword>
<keyword evidence="9 11" id="KW-0472">Membrane</keyword>
<evidence type="ECO:0000256" key="3">
    <source>
        <dbReference type="ARBA" id="ARBA00020392"/>
    </source>
</evidence>
<dbReference type="GO" id="GO:0003774">
    <property type="term" value="F:cytoskeletal motor activity"/>
    <property type="evidence" value="ECO:0007669"/>
    <property type="project" value="UniProtKB-UniRule"/>
</dbReference>
<sequence length="152" mass="17833">MGSSMKSQSPLVTLRDLAQKAVEQATTQLGQVRLSYHNAEQQLSMLLSYQDEYRVRLNDTLSNGMASSSWQNYQQFIQTLEQAIDQHRHQLAQWNVKVEQAVKHWQEKQQRLNAFETLQERAETTQRLHENRLDQKLMDEFAQRASQRSLNS</sequence>
<dbReference type="AlphaFoldDB" id="A0A0T9TG66"/>
<reference evidence="13" key="1">
    <citation type="submission" date="2015-03" db="EMBL/GenBank/DDBJ databases">
        <authorList>
            <consortium name="Pathogen Informatics"/>
        </authorList>
    </citation>
    <scope>NUCLEOTIDE SEQUENCE [LARGE SCALE GENOMIC DNA]</scope>
    <source>
        <strain evidence="13">IP27925</strain>
    </source>
</reference>
<comment type="function">
    <text evidence="11">Flagellar protein that affects chemotactic events.</text>
</comment>
<dbReference type="NCBIfam" id="TIGR02473">
    <property type="entry name" value="flagell_FliJ"/>
    <property type="match status" value="1"/>
</dbReference>
<dbReference type="GO" id="GO:0015031">
    <property type="term" value="P:protein transport"/>
    <property type="evidence" value="ECO:0007669"/>
    <property type="project" value="UniProtKB-UniRule"/>
</dbReference>
<keyword evidence="10 11" id="KW-1006">Bacterial flagellum protein export</keyword>
<dbReference type="Proteomes" id="UP000040088">
    <property type="component" value="Unassembled WGS sequence"/>
</dbReference>
<evidence type="ECO:0000256" key="6">
    <source>
        <dbReference type="ARBA" id="ARBA00022500"/>
    </source>
</evidence>
<evidence type="ECO:0000256" key="8">
    <source>
        <dbReference type="ARBA" id="ARBA00022927"/>
    </source>
</evidence>
<evidence type="ECO:0000256" key="9">
    <source>
        <dbReference type="ARBA" id="ARBA00023136"/>
    </source>
</evidence>
<dbReference type="InterPro" id="IPR012823">
    <property type="entry name" value="Flagell_FliJ"/>
</dbReference>
<dbReference type="STRING" id="28152.CH54_777"/>
<dbReference type="GO" id="GO:0071973">
    <property type="term" value="P:bacterial-type flagellum-dependent cell motility"/>
    <property type="evidence" value="ECO:0007669"/>
    <property type="project" value="InterPro"/>
</dbReference>
<proteinExistence type="inferred from homology"/>
<keyword evidence="8 11" id="KW-0653">Protein transport</keyword>
<evidence type="ECO:0000256" key="11">
    <source>
        <dbReference type="PIRNR" id="PIRNR019404"/>
    </source>
</evidence>
<dbReference type="PIRSF" id="PIRSF019404">
    <property type="entry name" value="FliJ"/>
    <property type="match status" value="1"/>
</dbReference>
<name>A0A0T9TG66_YERAE</name>
<dbReference type="GO" id="GO:0044781">
    <property type="term" value="P:bacterial-type flagellum organization"/>
    <property type="evidence" value="ECO:0007669"/>
    <property type="project" value="UniProtKB-KW"/>
</dbReference>
<dbReference type="PANTHER" id="PTHR38786:SF1">
    <property type="entry name" value="FLAGELLAR FLIJ PROTEIN"/>
    <property type="match status" value="1"/>
</dbReference>
<dbReference type="GO" id="GO:0006935">
    <property type="term" value="P:chemotaxis"/>
    <property type="evidence" value="ECO:0007669"/>
    <property type="project" value="UniProtKB-UniRule"/>
</dbReference>
<evidence type="ECO:0000256" key="2">
    <source>
        <dbReference type="ARBA" id="ARBA00010004"/>
    </source>
</evidence>
<evidence type="ECO:0000313" key="12">
    <source>
        <dbReference type="EMBL" id="CNK80809.1"/>
    </source>
</evidence>
<evidence type="ECO:0000256" key="4">
    <source>
        <dbReference type="ARBA" id="ARBA00022448"/>
    </source>
</evidence>
<comment type="similarity">
    <text evidence="2 11">Belongs to the FliJ family.</text>
</comment>
<keyword evidence="7 11" id="KW-1005">Bacterial flagellum biogenesis</keyword>
<evidence type="ECO:0000313" key="13">
    <source>
        <dbReference type="Proteomes" id="UP000040088"/>
    </source>
</evidence>
<keyword evidence="5 11" id="KW-1003">Cell membrane</keyword>
<organism evidence="12 13">
    <name type="scientific">Yersinia aleksiciae</name>
    <dbReference type="NCBI Taxonomy" id="263819"/>
    <lineage>
        <taxon>Bacteria</taxon>
        <taxon>Pseudomonadati</taxon>
        <taxon>Pseudomonadota</taxon>
        <taxon>Gammaproteobacteria</taxon>
        <taxon>Enterobacterales</taxon>
        <taxon>Yersiniaceae</taxon>
        <taxon>Yersinia</taxon>
    </lineage>
</organism>
<dbReference type="InterPro" id="IPR018006">
    <property type="entry name" value="Flag_FliJ_proteobac"/>
</dbReference>
<evidence type="ECO:0000256" key="7">
    <source>
        <dbReference type="ARBA" id="ARBA00022795"/>
    </source>
</evidence>
<comment type="subcellular location">
    <subcellularLocation>
        <location evidence="1">Cell membrane</location>
        <topology evidence="1">Peripheral membrane protein</topology>
        <orientation evidence="1">Cytoplasmic side</orientation>
    </subcellularLocation>
</comment>
<evidence type="ECO:0000256" key="5">
    <source>
        <dbReference type="ARBA" id="ARBA00022475"/>
    </source>
</evidence>
<dbReference type="Gene3D" id="1.10.287.1700">
    <property type="match status" value="1"/>
</dbReference>
<keyword evidence="4 11" id="KW-0813">Transport</keyword>
<gene>
    <name evidence="12" type="primary">fliJ</name>
    <name evidence="12" type="ORF">ERS008460_00955</name>
</gene>
<keyword evidence="12" id="KW-0966">Cell projection</keyword>
<dbReference type="PRINTS" id="PR01004">
    <property type="entry name" value="FLGFLIJ"/>
</dbReference>
<dbReference type="InterPro" id="IPR052570">
    <property type="entry name" value="FliJ"/>
</dbReference>
<protein>
    <recommendedName>
        <fullName evidence="3 11">Flagellar FliJ protein</fullName>
    </recommendedName>
</protein>
<dbReference type="GO" id="GO:0005886">
    <property type="term" value="C:plasma membrane"/>
    <property type="evidence" value="ECO:0007669"/>
    <property type="project" value="UniProtKB-SubCell"/>
</dbReference>
<dbReference type="PANTHER" id="PTHR38786">
    <property type="entry name" value="FLAGELLAR FLIJ PROTEIN"/>
    <property type="match status" value="1"/>
</dbReference>
<dbReference type="InterPro" id="IPR053716">
    <property type="entry name" value="Flag_assembly_chemotaxis_eff"/>
</dbReference>
<dbReference type="GO" id="GO:0009288">
    <property type="term" value="C:bacterial-type flagellum"/>
    <property type="evidence" value="ECO:0007669"/>
    <property type="project" value="UniProtKB-UniRule"/>
</dbReference>
<dbReference type="EMBL" id="CQEM01000003">
    <property type="protein sequence ID" value="CNK80809.1"/>
    <property type="molecule type" value="Genomic_DNA"/>
</dbReference>
<evidence type="ECO:0000256" key="1">
    <source>
        <dbReference type="ARBA" id="ARBA00004413"/>
    </source>
</evidence>